<dbReference type="InterPro" id="IPR052560">
    <property type="entry name" value="RdDP_mobile_element"/>
</dbReference>
<dbReference type="Proteomes" id="UP000440578">
    <property type="component" value="Unassembled WGS sequence"/>
</dbReference>
<organism evidence="2 3">
    <name type="scientific">Amphibalanus amphitrite</name>
    <name type="common">Striped barnacle</name>
    <name type="synonym">Balanus amphitrite</name>
    <dbReference type="NCBI Taxonomy" id="1232801"/>
    <lineage>
        <taxon>Eukaryota</taxon>
        <taxon>Metazoa</taxon>
        <taxon>Ecdysozoa</taxon>
        <taxon>Arthropoda</taxon>
        <taxon>Crustacea</taxon>
        <taxon>Multicrustacea</taxon>
        <taxon>Cirripedia</taxon>
        <taxon>Thoracica</taxon>
        <taxon>Thoracicalcarea</taxon>
        <taxon>Balanomorpha</taxon>
        <taxon>Balanoidea</taxon>
        <taxon>Balanidae</taxon>
        <taxon>Amphibalaninae</taxon>
        <taxon>Amphibalanus</taxon>
    </lineage>
</organism>
<dbReference type="PROSITE" id="PS50878">
    <property type="entry name" value="RT_POL"/>
    <property type="match status" value="1"/>
</dbReference>
<dbReference type="PANTHER" id="PTHR36688">
    <property type="entry name" value="ENDO/EXONUCLEASE/PHOSPHATASE DOMAIN-CONTAINING PROTEIN"/>
    <property type="match status" value="1"/>
</dbReference>
<evidence type="ECO:0000313" key="3">
    <source>
        <dbReference type="Proteomes" id="UP000440578"/>
    </source>
</evidence>
<dbReference type="GO" id="GO:0003964">
    <property type="term" value="F:RNA-directed DNA polymerase activity"/>
    <property type="evidence" value="ECO:0007669"/>
    <property type="project" value="UniProtKB-KW"/>
</dbReference>
<dbReference type="PANTHER" id="PTHR36688:SF1">
    <property type="entry name" value="ENDONUCLEASE_EXONUCLEASE_PHOSPHATASE DOMAIN-CONTAINING PROTEIN"/>
    <property type="match status" value="1"/>
</dbReference>
<accession>A0A6A4XGC3</accession>
<dbReference type="Pfam" id="PF00078">
    <property type="entry name" value="RVT_1"/>
    <property type="match status" value="1"/>
</dbReference>
<keyword evidence="2" id="KW-0548">Nucleotidyltransferase</keyword>
<keyword evidence="2" id="KW-0695">RNA-directed DNA polymerase</keyword>
<reference evidence="2 3" key="1">
    <citation type="submission" date="2019-07" db="EMBL/GenBank/DDBJ databases">
        <title>Draft genome assembly of a fouling barnacle, Amphibalanus amphitrite (Darwin, 1854): The first reference genome for Thecostraca.</title>
        <authorList>
            <person name="Kim W."/>
        </authorList>
    </citation>
    <scope>NUCLEOTIDE SEQUENCE [LARGE SCALE GENOMIC DNA]</scope>
    <source>
        <strain evidence="2">SNU_AA5</strain>
        <tissue evidence="2">Soma without cirri and trophi</tissue>
    </source>
</reference>
<keyword evidence="2" id="KW-0808">Transferase</keyword>
<protein>
    <submittedName>
        <fullName evidence="2">Putative RNA-directed DNA polymerase from transposon BS</fullName>
    </submittedName>
</protein>
<evidence type="ECO:0000259" key="1">
    <source>
        <dbReference type="PROSITE" id="PS50878"/>
    </source>
</evidence>
<dbReference type="EMBL" id="VIIS01000017">
    <property type="protein sequence ID" value="KAF0314478.1"/>
    <property type="molecule type" value="Genomic_DNA"/>
</dbReference>
<dbReference type="AlphaFoldDB" id="A0A6A4XGC3"/>
<dbReference type="InterPro" id="IPR000477">
    <property type="entry name" value="RT_dom"/>
</dbReference>
<gene>
    <name evidence="2" type="primary">RTase_41</name>
    <name evidence="2" type="ORF">FJT64_015056</name>
</gene>
<keyword evidence="3" id="KW-1185">Reference proteome</keyword>
<evidence type="ECO:0000313" key="2">
    <source>
        <dbReference type="EMBL" id="KAF0314478.1"/>
    </source>
</evidence>
<feature type="domain" description="Reverse transcriptase" evidence="1">
    <location>
        <begin position="219"/>
        <end position="467"/>
    </location>
</feature>
<dbReference type="OrthoDB" id="6378051at2759"/>
<name>A0A6A4XGC3_AMPAM</name>
<comment type="caution">
    <text evidence="2">The sequence shown here is derived from an EMBL/GenBank/DDBJ whole genome shotgun (WGS) entry which is preliminary data.</text>
</comment>
<proteinExistence type="predicted"/>
<sequence length="569" mass="64028">MVVEVRSPTANPQRIRKTRWAFHKADWLAFQADCEKALGAPVDGPLTVQQRTDRFEEALRTAAARHIPRGARADPRPWALDPALVEAVLERRAARAALSPDDPDSRVRWITAKRRAAELERRAAQDHFREFVSSTLNKPANLGRVHKTLKKWERGLDDEPRDGQAMEDRGKTISTDKDKAEAFAREYARVSRQVRVPKLDRIARHKMAQQSKRSCQECEGHRSGACSPFYMEDLVREISRLQLKKSPGPDQLRGRSVGDSIGRLIQEVHDGWQLPKARKKDPPEGTTAQKFVLTAYDFSRAYDVVDHRLLRVRLLELGLPHCMVRWLWQWLRDRRVRVEVNGVKSGERVFRAGLPQGSVLAPPLFLLWAAPLIRSLKNIPGCSPFMYADDTAALCSGADIQTAKRRAQLAADSLVEWARSSKMVVAGQKTQVMVLSQWARDAVDLSIKVAGVSVKARDTLNLLGVTLDRLLHFGQHCKKLKQRTRPRLAHLRRLTGRDWGLEEKQLRTVANGYVRGALEHAAEAWLPSTPPSHVEVLEREMRAAARIITGCVASTPTHALMAEAGLAPP</sequence>